<feature type="transmembrane region" description="Helical" evidence="8">
    <location>
        <begin position="332"/>
        <end position="353"/>
    </location>
</feature>
<dbReference type="PANTHER" id="PTHR30614">
    <property type="entry name" value="MEMBRANE COMPONENT OF AMINO ACID ABC TRANSPORTER"/>
    <property type="match status" value="1"/>
</dbReference>
<dbReference type="EMBL" id="JAGWCR010000017">
    <property type="protein sequence ID" value="MBS3651956.1"/>
    <property type="molecule type" value="Genomic_DNA"/>
</dbReference>
<evidence type="ECO:0000313" key="10">
    <source>
        <dbReference type="EMBL" id="MBS3651956.1"/>
    </source>
</evidence>
<dbReference type="PROSITE" id="PS50928">
    <property type="entry name" value="ABC_TM1"/>
    <property type="match status" value="1"/>
</dbReference>
<feature type="transmembrane region" description="Helical" evidence="8">
    <location>
        <begin position="284"/>
        <end position="312"/>
    </location>
</feature>
<feature type="transmembrane region" description="Helical" evidence="8">
    <location>
        <begin position="201"/>
        <end position="219"/>
    </location>
</feature>
<evidence type="ECO:0000256" key="8">
    <source>
        <dbReference type="RuleBase" id="RU363032"/>
    </source>
</evidence>
<keyword evidence="5 8" id="KW-0812">Transmembrane</keyword>
<dbReference type="SUPFAM" id="SSF161098">
    <property type="entry name" value="MetI-like"/>
    <property type="match status" value="1"/>
</dbReference>
<evidence type="ECO:0000256" key="4">
    <source>
        <dbReference type="ARBA" id="ARBA00022475"/>
    </source>
</evidence>
<dbReference type="Pfam" id="PF00528">
    <property type="entry name" value="BPD_transp_1"/>
    <property type="match status" value="1"/>
</dbReference>
<keyword evidence="6 8" id="KW-1133">Transmembrane helix</keyword>
<dbReference type="InterPro" id="IPR035906">
    <property type="entry name" value="MetI-like_sf"/>
</dbReference>
<dbReference type="GO" id="GO:0006865">
    <property type="term" value="P:amino acid transport"/>
    <property type="evidence" value="ECO:0007669"/>
    <property type="project" value="TreeGrafter"/>
</dbReference>
<comment type="caution">
    <text evidence="10">The sequence shown here is derived from an EMBL/GenBank/DDBJ whole genome shotgun (WGS) entry which is preliminary data.</text>
</comment>
<dbReference type="NCBIfam" id="TIGR01726">
    <property type="entry name" value="HEQRo_perm_3TM"/>
    <property type="match status" value="1"/>
</dbReference>
<feature type="transmembrane region" description="Helical" evidence="8">
    <location>
        <begin position="24"/>
        <end position="45"/>
    </location>
</feature>
<dbReference type="RefSeq" id="WP_188257503.1">
    <property type="nucleotide sequence ID" value="NZ_JABVCF010000017.1"/>
</dbReference>
<evidence type="ECO:0000313" key="11">
    <source>
        <dbReference type="Proteomes" id="UP000680348"/>
    </source>
</evidence>
<keyword evidence="4" id="KW-1003">Cell membrane</keyword>
<proteinExistence type="inferred from homology"/>
<dbReference type="Gene3D" id="1.10.3720.10">
    <property type="entry name" value="MetI-like"/>
    <property type="match status" value="1"/>
</dbReference>
<reference evidence="10" key="1">
    <citation type="submission" date="2021-04" db="EMBL/GenBank/DDBJ databases">
        <title>Pseudaminobacter soli sp. nov., isolated from paddy soil contaminated by heavy metals.</title>
        <authorList>
            <person name="Zhang K."/>
        </authorList>
    </citation>
    <scope>NUCLEOTIDE SEQUENCE</scope>
    <source>
        <strain evidence="10">19-2017</strain>
    </source>
</reference>
<dbReference type="AlphaFoldDB" id="A0A942E6S2"/>
<gene>
    <name evidence="10" type="ORF">KEU06_25455</name>
</gene>
<dbReference type="GO" id="GO:0043190">
    <property type="term" value="C:ATP-binding cassette (ABC) transporter complex"/>
    <property type="evidence" value="ECO:0007669"/>
    <property type="project" value="InterPro"/>
</dbReference>
<feature type="transmembrane region" description="Helical" evidence="8">
    <location>
        <begin position="127"/>
        <end position="148"/>
    </location>
</feature>
<dbReference type="InterPro" id="IPR043429">
    <property type="entry name" value="ArtM/GltK/GlnP/TcyL/YhdX-like"/>
</dbReference>
<evidence type="ECO:0000256" key="2">
    <source>
        <dbReference type="ARBA" id="ARBA00010072"/>
    </source>
</evidence>
<feature type="transmembrane region" description="Helical" evidence="8">
    <location>
        <begin position="160"/>
        <end position="180"/>
    </location>
</feature>
<protein>
    <submittedName>
        <fullName evidence="10">Amino acid ABC transporter permease</fullName>
    </submittedName>
</protein>
<feature type="domain" description="ABC transmembrane type-1" evidence="9">
    <location>
        <begin position="152"/>
        <end position="350"/>
    </location>
</feature>
<evidence type="ECO:0000256" key="7">
    <source>
        <dbReference type="ARBA" id="ARBA00023136"/>
    </source>
</evidence>
<feature type="transmembrane region" description="Helical" evidence="8">
    <location>
        <begin position="231"/>
        <end position="251"/>
    </location>
</feature>
<accession>A0A942E6S2</accession>
<evidence type="ECO:0000256" key="6">
    <source>
        <dbReference type="ARBA" id="ARBA00022989"/>
    </source>
</evidence>
<evidence type="ECO:0000259" key="9">
    <source>
        <dbReference type="PROSITE" id="PS50928"/>
    </source>
</evidence>
<dbReference type="PANTHER" id="PTHR30614:SF41">
    <property type="entry name" value="INNER MEMBRANE AMINO-ACID ABC TRANSPORTER PERMEASE PROTEIN YHDY"/>
    <property type="match status" value="1"/>
</dbReference>
<name>A0A942E6S2_9HYPH</name>
<keyword evidence="3 8" id="KW-0813">Transport</keyword>
<evidence type="ECO:0000256" key="3">
    <source>
        <dbReference type="ARBA" id="ARBA00022448"/>
    </source>
</evidence>
<dbReference type="Proteomes" id="UP000680348">
    <property type="component" value="Unassembled WGS sequence"/>
</dbReference>
<organism evidence="10 11">
    <name type="scientific">Pseudaminobacter soli</name>
    <name type="common">ex Zhang et al. 2022</name>
    <dbReference type="NCBI Taxonomy" id="2831468"/>
    <lineage>
        <taxon>Bacteria</taxon>
        <taxon>Pseudomonadati</taxon>
        <taxon>Pseudomonadota</taxon>
        <taxon>Alphaproteobacteria</taxon>
        <taxon>Hyphomicrobiales</taxon>
        <taxon>Phyllobacteriaceae</taxon>
        <taxon>Pseudaminobacter</taxon>
    </lineage>
</organism>
<dbReference type="GO" id="GO:0022857">
    <property type="term" value="F:transmembrane transporter activity"/>
    <property type="evidence" value="ECO:0007669"/>
    <property type="project" value="InterPro"/>
</dbReference>
<comment type="similarity">
    <text evidence="2">Belongs to the binding-protein-dependent transport system permease family. HisMQ subfamily.</text>
</comment>
<dbReference type="CDD" id="cd06261">
    <property type="entry name" value="TM_PBP2"/>
    <property type="match status" value="1"/>
</dbReference>
<comment type="subcellular location">
    <subcellularLocation>
        <location evidence="1">Cell inner membrane</location>
        <topology evidence="1">Multi-pass membrane protein</topology>
    </subcellularLocation>
    <subcellularLocation>
        <location evidence="8">Cell membrane</location>
        <topology evidence="8">Multi-pass membrane protein</topology>
    </subcellularLocation>
</comment>
<sequence length="362" mass="38741">MADTASNTIARAAGPDMRSLLRRLAPFFGTPLNAALTLVLLWLMARLGWLLLDWAVLKAAIFPAEPETCAATTGACWSFVIAKSGQILFGIYPPTERWRAGLVCVLIIMTLVASARPSAWRPRLGLVWVGMMVVVLWLMGGGFGLAGVPTSAWGGLPVTLILTVFAIGLGFPAAILLALGRRSGLPVVRTLSVLFIETIRGLPLLSLLFVASILLPLFLPESLLPDKFVRALLALTIFAAAYLAEVLRGGLQTIPGGQSEAAKALGLGYWTTQRLIILPQAIRIVIPALTNTIIVMIKNTSLVLVVGLFDLISSGKAALSDPAWPAPSTETFLFIGLIYFALAFSFARFADFLERSGAEKRG</sequence>
<feature type="transmembrane region" description="Helical" evidence="8">
    <location>
        <begin position="98"/>
        <end position="115"/>
    </location>
</feature>
<dbReference type="InterPro" id="IPR010065">
    <property type="entry name" value="AA_ABC_transptr_permease_3TM"/>
</dbReference>
<keyword evidence="7 8" id="KW-0472">Membrane</keyword>
<keyword evidence="11" id="KW-1185">Reference proteome</keyword>
<evidence type="ECO:0000256" key="1">
    <source>
        <dbReference type="ARBA" id="ARBA00004429"/>
    </source>
</evidence>
<dbReference type="InterPro" id="IPR000515">
    <property type="entry name" value="MetI-like"/>
</dbReference>
<evidence type="ECO:0000256" key="5">
    <source>
        <dbReference type="ARBA" id="ARBA00022692"/>
    </source>
</evidence>